<organism evidence="2 3">
    <name type="scientific">Canavalia gladiata</name>
    <name type="common">Sword bean</name>
    <name type="synonym">Dolichos gladiatus</name>
    <dbReference type="NCBI Taxonomy" id="3824"/>
    <lineage>
        <taxon>Eukaryota</taxon>
        <taxon>Viridiplantae</taxon>
        <taxon>Streptophyta</taxon>
        <taxon>Embryophyta</taxon>
        <taxon>Tracheophyta</taxon>
        <taxon>Spermatophyta</taxon>
        <taxon>Magnoliopsida</taxon>
        <taxon>eudicotyledons</taxon>
        <taxon>Gunneridae</taxon>
        <taxon>Pentapetalae</taxon>
        <taxon>rosids</taxon>
        <taxon>fabids</taxon>
        <taxon>Fabales</taxon>
        <taxon>Fabaceae</taxon>
        <taxon>Papilionoideae</taxon>
        <taxon>50 kb inversion clade</taxon>
        <taxon>NPAAA clade</taxon>
        <taxon>indigoferoid/millettioid clade</taxon>
        <taxon>Phaseoleae</taxon>
        <taxon>Canavalia</taxon>
    </lineage>
</organism>
<proteinExistence type="predicted"/>
<accession>A0AAN9LMF7</accession>
<keyword evidence="3" id="KW-1185">Reference proteome</keyword>
<dbReference type="Proteomes" id="UP001367508">
    <property type="component" value="Unassembled WGS sequence"/>
</dbReference>
<name>A0AAN9LMF7_CANGL</name>
<reference evidence="2 3" key="1">
    <citation type="submission" date="2024-01" db="EMBL/GenBank/DDBJ databases">
        <title>The genomes of 5 underutilized Papilionoideae crops provide insights into root nodulation and disease resistanc.</title>
        <authorList>
            <person name="Jiang F."/>
        </authorList>
    </citation>
    <scope>NUCLEOTIDE SEQUENCE [LARGE SCALE GENOMIC DNA]</scope>
    <source>
        <strain evidence="2">LVBAO_FW01</strain>
        <tissue evidence="2">Leaves</tissue>
    </source>
</reference>
<protein>
    <submittedName>
        <fullName evidence="2">Uncharacterized protein</fullName>
    </submittedName>
</protein>
<gene>
    <name evidence="2" type="ORF">VNO77_19406</name>
</gene>
<dbReference type="AlphaFoldDB" id="A0AAN9LMF7"/>
<feature type="region of interest" description="Disordered" evidence="1">
    <location>
        <begin position="1"/>
        <end position="40"/>
    </location>
</feature>
<evidence type="ECO:0000313" key="3">
    <source>
        <dbReference type="Proteomes" id="UP001367508"/>
    </source>
</evidence>
<dbReference type="EMBL" id="JAYMYQ010000004">
    <property type="protein sequence ID" value="KAK7338775.1"/>
    <property type="molecule type" value="Genomic_DNA"/>
</dbReference>
<feature type="compositionally biased region" description="Acidic residues" evidence="1">
    <location>
        <begin position="11"/>
        <end position="29"/>
    </location>
</feature>
<sequence>MAFNHKRVAAEEVDQEAADLNEDPAEETLEAAPRAPTKDPRVRPMCICCCRNGGPYSFLPDPLPYKVGGSFTIRLGSVDTGAKEYDNFVASHAHRVKSQAR</sequence>
<evidence type="ECO:0000256" key="1">
    <source>
        <dbReference type="SAM" id="MobiDB-lite"/>
    </source>
</evidence>
<comment type="caution">
    <text evidence="2">The sequence shown here is derived from an EMBL/GenBank/DDBJ whole genome shotgun (WGS) entry which is preliminary data.</text>
</comment>
<evidence type="ECO:0000313" key="2">
    <source>
        <dbReference type="EMBL" id="KAK7338775.1"/>
    </source>
</evidence>